<gene>
    <name evidence="1" type="ORF">GCM10011346_20150</name>
</gene>
<keyword evidence="2" id="KW-1185">Reference proteome</keyword>
<sequence length="106" mass="12042">MSQLHAAFYRNLNLGHKGSPTREILETVLKDSGAKRVKSFQTNGTVLLFAQEPEKVVEKAAIILEEKVRYSDAVFIKPFEELITILDSDPFQNQGDEDLPENLYVF</sequence>
<evidence type="ECO:0000313" key="2">
    <source>
        <dbReference type="Proteomes" id="UP000641206"/>
    </source>
</evidence>
<name>A0ABQ2NUD6_9BACI</name>
<organism evidence="1 2">
    <name type="scientific">Oceanobacillus neutriphilus</name>
    <dbReference type="NCBI Taxonomy" id="531815"/>
    <lineage>
        <taxon>Bacteria</taxon>
        <taxon>Bacillati</taxon>
        <taxon>Bacillota</taxon>
        <taxon>Bacilli</taxon>
        <taxon>Bacillales</taxon>
        <taxon>Bacillaceae</taxon>
        <taxon>Oceanobacillus</taxon>
    </lineage>
</organism>
<proteinExistence type="predicted"/>
<dbReference type="Proteomes" id="UP000641206">
    <property type="component" value="Unassembled WGS sequence"/>
</dbReference>
<dbReference type="RefSeq" id="WP_188734303.1">
    <property type="nucleotide sequence ID" value="NZ_BMLW01000005.1"/>
</dbReference>
<evidence type="ECO:0000313" key="1">
    <source>
        <dbReference type="EMBL" id="GGP10757.1"/>
    </source>
</evidence>
<reference evidence="2" key="1">
    <citation type="journal article" date="2019" name="Int. J. Syst. Evol. Microbiol.">
        <title>The Global Catalogue of Microorganisms (GCM) 10K type strain sequencing project: providing services to taxonomists for standard genome sequencing and annotation.</title>
        <authorList>
            <consortium name="The Broad Institute Genomics Platform"/>
            <consortium name="The Broad Institute Genome Sequencing Center for Infectious Disease"/>
            <person name="Wu L."/>
            <person name="Ma J."/>
        </authorList>
    </citation>
    <scope>NUCLEOTIDE SEQUENCE [LARGE SCALE GENOMIC DNA]</scope>
    <source>
        <strain evidence="2">CGMCC 1.7693</strain>
    </source>
</reference>
<dbReference type="EMBL" id="BMLW01000005">
    <property type="protein sequence ID" value="GGP10757.1"/>
    <property type="molecule type" value="Genomic_DNA"/>
</dbReference>
<protein>
    <recommendedName>
        <fullName evidence="3">DUF1697 domain-containing protein</fullName>
    </recommendedName>
</protein>
<accession>A0ABQ2NUD6</accession>
<evidence type="ECO:0008006" key="3">
    <source>
        <dbReference type="Google" id="ProtNLM"/>
    </source>
</evidence>
<dbReference type="InterPro" id="IPR012545">
    <property type="entry name" value="DUF1697"/>
</dbReference>
<dbReference type="SUPFAM" id="SSF160379">
    <property type="entry name" value="SP0830-like"/>
    <property type="match status" value="1"/>
</dbReference>
<dbReference type="Pfam" id="PF08002">
    <property type="entry name" value="DUF1697"/>
    <property type="match status" value="1"/>
</dbReference>
<comment type="caution">
    <text evidence="1">The sequence shown here is derived from an EMBL/GenBank/DDBJ whole genome shotgun (WGS) entry which is preliminary data.</text>
</comment>